<accession>A0A062U582</accession>
<keyword evidence="8" id="KW-1185">Reference proteome</keyword>
<dbReference type="PANTHER" id="PTHR39330">
    <property type="entry name" value="ETHANOLAMINE AMMONIA-LYASE LIGHT CHAIN"/>
    <property type="match status" value="1"/>
</dbReference>
<sequence length="259" mass="27251">MDDNKTPAQDIFERWRSITSARIGLMRSGQGISTRVMLEFQIAFAQARDAVHSRLDTAALANALGSDTIVTHSAAPDRIAYLMDPGLGRRLASDAVIAGDAFEAVIVVADGLSATAVQRHAPEIVHALRAHMSDWKIAPIVIAEQARVAIGDDIGSRFGADLVIVLIGERPGLSAADSVGAYLTWAPLVGRSDSERNCVSNIRHPGGLHPQIGAANIAWLAEAARGGRLTGIGLKDRFVGPAELESTTPPSIGDDPNAG</sequence>
<feature type="binding site" evidence="5">
    <location>
        <position position="198"/>
    </location>
    <ligand>
        <name>adenosylcob(III)alamin</name>
        <dbReference type="ChEBI" id="CHEBI:18408"/>
    </ligand>
</feature>
<dbReference type="GO" id="GO:0008851">
    <property type="term" value="F:ethanolamine ammonia-lyase activity"/>
    <property type="evidence" value="ECO:0007669"/>
    <property type="project" value="UniProtKB-UniRule"/>
</dbReference>
<evidence type="ECO:0000256" key="4">
    <source>
        <dbReference type="ARBA" id="ARBA00024446"/>
    </source>
</evidence>
<evidence type="ECO:0000256" key="5">
    <source>
        <dbReference type="HAMAP-Rule" id="MF_00601"/>
    </source>
</evidence>
<dbReference type="GO" id="GO:0031419">
    <property type="term" value="F:cobalamin binding"/>
    <property type="evidence" value="ECO:0007669"/>
    <property type="project" value="UniProtKB-UniRule"/>
</dbReference>
<proteinExistence type="inferred from homology"/>
<keyword evidence="4 5" id="KW-1283">Bacterial microcompartment</keyword>
<dbReference type="eggNOG" id="COG4302">
    <property type="taxonomic scope" value="Bacteria"/>
</dbReference>
<evidence type="ECO:0000256" key="6">
    <source>
        <dbReference type="SAM" id="MobiDB-lite"/>
    </source>
</evidence>
<comment type="subunit">
    <text evidence="5">The basic unit is a heterodimer which dimerizes to form tetramers. The heterotetramers trimerize; 6 large subunits form a core ring with 6 small subunits projecting outwards.</text>
</comment>
<dbReference type="HAMAP" id="MF_00601">
    <property type="entry name" value="EutC"/>
    <property type="match status" value="1"/>
</dbReference>
<dbReference type="PATRIC" id="fig|1280946.3.peg.2842"/>
<comment type="pathway">
    <text evidence="5">Amine and polyamine degradation; ethanolamine degradation.</text>
</comment>
<dbReference type="NCBIfam" id="NF003971">
    <property type="entry name" value="PRK05465.1"/>
    <property type="match status" value="1"/>
</dbReference>
<dbReference type="InterPro" id="IPR042251">
    <property type="entry name" value="EutC_C"/>
</dbReference>
<evidence type="ECO:0000256" key="1">
    <source>
        <dbReference type="ARBA" id="ARBA00022628"/>
    </source>
</evidence>
<dbReference type="Proteomes" id="UP000027037">
    <property type="component" value="Unassembled WGS sequence"/>
</dbReference>
<comment type="function">
    <text evidence="5">Catalyzes the deamination of various vicinal amino-alcohols to oxo compounds. Allows this organism to utilize ethanolamine as the sole source of nitrogen and carbon in the presence of external vitamin B12.</text>
</comment>
<dbReference type="Gene3D" id="3.40.50.11240">
    <property type="entry name" value="Ethanolamine ammonia-lyase light chain (EutC)"/>
    <property type="match status" value="1"/>
</dbReference>
<dbReference type="Gene3D" id="1.10.30.40">
    <property type="entry name" value="Ethanolamine ammonia-lyase light chain (EutC), N-terminal domain"/>
    <property type="match status" value="1"/>
</dbReference>
<comment type="cofactor">
    <cofactor evidence="5">
        <name>adenosylcob(III)alamin</name>
        <dbReference type="ChEBI" id="CHEBI:18408"/>
    </cofactor>
    <text evidence="5">Binds between the large and small subunits.</text>
</comment>
<name>A0A062U582_9PROT</name>
<gene>
    <name evidence="5" type="primary">eutC</name>
    <name evidence="7" type="ORF">HY29_17820</name>
</gene>
<comment type="catalytic activity">
    <reaction evidence="5">
        <text>ethanolamine = acetaldehyde + NH4(+)</text>
        <dbReference type="Rhea" id="RHEA:15313"/>
        <dbReference type="ChEBI" id="CHEBI:15343"/>
        <dbReference type="ChEBI" id="CHEBI:28938"/>
        <dbReference type="ChEBI" id="CHEBI:57603"/>
        <dbReference type="EC" id="4.3.1.7"/>
    </reaction>
</comment>
<dbReference type="PANTHER" id="PTHR39330:SF1">
    <property type="entry name" value="ETHANOLAMINE AMMONIA-LYASE SMALL SUBUNIT"/>
    <property type="match status" value="1"/>
</dbReference>
<evidence type="ECO:0000256" key="2">
    <source>
        <dbReference type="ARBA" id="ARBA00023239"/>
    </source>
</evidence>
<keyword evidence="1 5" id="KW-0846">Cobalamin</keyword>
<evidence type="ECO:0000313" key="7">
    <source>
        <dbReference type="EMBL" id="KCZ52918.1"/>
    </source>
</evidence>
<dbReference type="PIRSF" id="PIRSF018982">
    <property type="entry name" value="EutC"/>
    <property type="match status" value="1"/>
</dbReference>
<dbReference type="OrthoDB" id="114248at2"/>
<keyword evidence="2 5" id="KW-0456">Lyase</keyword>
<evidence type="ECO:0000256" key="3">
    <source>
        <dbReference type="ARBA" id="ARBA00023285"/>
    </source>
</evidence>
<protein>
    <recommendedName>
        <fullName evidence="5">Ethanolamine ammonia-lyase small subunit</fullName>
        <shortName evidence="5">EAL small subunit</shortName>
        <ecNumber evidence="5">4.3.1.7</ecNumber>
    </recommendedName>
</protein>
<dbReference type="UniPathway" id="UPA00560"/>
<reference evidence="7 8" key="1">
    <citation type="journal article" date="2014" name="Antonie Van Leeuwenhoek">
        <title>Hyphomonas beringensis sp. nov. and Hyphomonas chukchiensis sp. nov., isolated from surface seawater of the Bering Sea and Chukchi Sea.</title>
        <authorList>
            <person name="Li C."/>
            <person name="Lai Q."/>
            <person name="Li G."/>
            <person name="Dong C."/>
            <person name="Wang J."/>
            <person name="Liao Y."/>
            <person name="Shao Z."/>
        </authorList>
    </citation>
    <scope>NUCLEOTIDE SEQUENCE [LARGE SCALE GENOMIC DNA]</scope>
    <source>
        <strain evidence="7 8">25B14_1</strain>
    </source>
</reference>
<dbReference type="GO" id="GO:0031471">
    <property type="term" value="C:ethanolamine degradation polyhedral organelle"/>
    <property type="evidence" value="ECO:0007669"/>
    <property type="project" value="UniProtKB-UniRule"/>
</dbReference>
<dbReference type="EC" id="4.3.1.7" evidence="5"/>
<dbReference type="InterPro" id="IPR042255">
    <property type="entry name" value="EutC_N"/>
</dbReference>
<keyword evidence="3 5" id="KW-0170">Cobalt</keyword>
<dbReference type="RefSeq" id="WP_034798089.1">
    <property type="nucleotide sequence ID" value="NZ_AWFF01000062.1"/>
</dbReference>
<dbReference type="Pfam" id="PF05985">
    <property type="entry name" value="EutC"/>
    <property type="match status" value="1"/>
</dbReference>
<comment type="subcellular location">
    <subcellularLocation>
        <location evidence="5">Bacterial microcompartment</location>
    </subcellularLocation>
</comment>
<dbReference type="STRING" id="1280946.HY29_17820"/>
<dbReference type="GO" id="GO:0009350">
    <property type="term" value="C:ethanolamine ammonia-lyase complex"/>
    <property type="evidence" value="ECO:0007669"/>
    <property type="project" value="UniProtKB-UniRule"/>
</dbReference>
<comment type="similarity">
    <text evidence="5">Belongs to the EutC family.</text>
</comment>
<organism evidence="7 8">
    <name type="scientific">Hyphomonas beringensis</name>
    <dbReference type="NCBI Taxonomy" id="1280946"/>
    <lineage>
        <taxon>Bacteria</taxon>
        <taxon>Pseudomonadati</taxon>
        <taxon>Pseudomonadota</taxon>
        <taxon>Alphaproteobacteria</taxon>
        <taxon>Hyphomonadales</taxon>
        <taxon>Hyphomonadaceae</taxon>
        <taxon>Hyphomonas</taxon>
    </lineage>
</organism>
<dbReference type="EMBL" id="AWFF01000062">
    <property type="protein sequence ID" value="KCZ52918.1"/>
    <property type="molecule type" value="Genomic_DNA"/>
</dbReference>
<feature type="binding site" evidence="5">
    <location>
        <position position="169"/>
    </location>
    <ligand>
        <name>adenosylcob(III)alamin</name>
        <dbReference type="ChEBI" id="CHEBI:18408"/>
    </ligand>
</feature>
<comment type="caution">
    <text evidence="7">The sequence shown here is derived from an EMBL/GenBank/DDBJ whole genome shotgun (WGS) entry which is preliminary data.</text>
</comment>
<dbReference type="GO" id="GO:0046336">
    <property type="term" value="P:ethanolamine catabolic process"/>
    <property type="evidence" value="ECO:0007669"/>
    <property type="project" value="UniProtKB-UniRule"/>
</dbReference>
<dbReference type="AlphaFoldDB" id="A0A062U582"/>
<dbReference type="InterPro" id="IPR009246">
    <property type="entry name" value="EutC"/>
</dbReference>
<feature type="binding site" evidence="5">
    <location>
        <position position="148"/>
    </location>
    <ligand>
        <name>adenosylcob(III)alamin</name>
        <dbReference type="ChEBI" id="CHEBI:18408"/>
    </ligand>
</feature>
<dbReference type="GO" id="GO:0006520">
    <property type="term" value="P:amino acid metabolic process"/>
    <property type="evidence" value="ECO:0007669"/>
    <property type="project" value="InterPro"/>
</dbReference>
<evidence type="ECO:0000313" key="8">
    <source>
        <dbReference type="Proteomes" id="UP000027037"/>
    </source>
</evidence>
<feature type="region of interest" description="Disordered" evidence="6">
    <location>
        <begin position="240"/>
        <end position="259"/>
    </location>
</feature>